<keyword evidence="4" id="KW-0234">DNA repair</keyword>
<feature type="compositionally biased region" description="Basic and acidic residues" evidence="6">
    <location>
        <begin position="241"/>
        <end position="253"/>
    </location>
</feature>
<dbReference type="PANTHER" id="PTHR12135:SF2">
    <property type="entry name" value="DNA REPAIR PROTEIN RAD34"/>
    <property type="match status" value="1"/>
</dbReference>
<comment type="caution">
    <text evidence="10">The sequence shown here is derived from an EMBL/GenBank/DDBJ whole genome shotgun (WGS) entry which is preliminary data.</text>
</comment>
<dbReference type="Proteomes" id="UP001281003">
    <property type="component" value="Unassembled WGS sequence"/>
</dbReference>
<dbReference type="Pfam" id="PF10404">
    <property type="entry name" value="BHD_2"/>
    <property type="match status" value="1"/>
</dbReference>
<comment type="subcellular location">
    <subcellularLocation>
        <location evidence="1">Nucleus</location>
    </subcellularLocation>
</comment>
<name>A0AAE0UDD2_SORBR</name>
<evidence type="ECO:0000313" key="11">
    <source>
        <dbReference type="Proteomes" id="UP001281003"/>
    </source>
</evidence>
<dbReference type="GO" id="GO:0006298">
    <property type="term" value="P:mismatch repair"/>
    <property type="evidence" value="ECO:0007669"/>
    <property type="project" value="TreeGrafter"/>
</dbReference>
<organism evidence="10 11">
    <name type="scientific">Sordaria brevicollis</name>
    <dbReference type="NCBI Taxonomy" id="83679"/>
    <lineage>
        <taxon>Eukaryota</taxon>
        <taxon>Fungi</taxon>
        <taxon>Dikarya</taxon>
        <taxon>Ascomycota</taxon>
        <taxon>Pezizomycotina</taxon>
        <taxon>Sordariomycetes</taxon>
        <taxon>Sordariomycetidae</taxon>
        <taxon>Sordariales</taxon>
        <taxon>Sordariaceae</taxon>
        <taxon>Sordaria</taxon>
    </lineage>
</organism>
<protein>
    <submittedName>
        <fullName evidence="10">Rad4 transglutaminase-like domain-containing protein</fullName>
    </submittedName>
</protein>
<dbReference type="InterPro" id="IPR038765">
    <property type="entry name" value="Papain-like_cys_pep_sf"/>
</dbReference>
<feature type="region of interest" description="Disordered" evidence="6">
    <location>
        <begin position="692"/>
        <end position="712"/>
    </location>
</feature>
<feature type="domain" description="Rad4 beta-hairpin" evidence="8">
    <location>
        <begin position="720"/>
        <end position="783"/>
    </location>
</feature>
<proteinExistence type="inferred from homology"/>
<evidence type="ECO:0000313" key="10">
    <source>
        <dbReference type="EMBL" id="KAK3400012.1"/>
    </source>
</evidence>
<dbReference type="InterPro" id="IPR018327">
    <property type="entry name" value="BHD_2"/>
</dbReference>
<dbReference type="GO" id="GO:0005737">
    <property type="term" value="C:cytoplasm"/>
    <property type="evidence" value="ECO:0007669"/>
    <property type="project" value="TreeGrafter"/>
</dbReference>
<feature type="compositionally biased region" description="Basic and acidic residues" evidence="6">
    <location>
        <begin position="984"/>
        <end position="1005"/>
    </location>
</feature>
<dbReference type="GO" id="GO:0003697">
    <property type="term" value="F:single-stranded DNA binding"/>
    <property type="evidence" value="ECO:0007669"/>
    <property type="project" value="TreeGrafter"/>
</dbReference>
<dbReference type="InterPro" id="IPR018325">
    <property type="entry name" value="Rad4/PNGase_transGLS-fold"/>
</dbReference>
<feature type="domain" description="Rad4 beta-hairpin" evidence="9">
    <location>
        <begin position="790"/>
        <end position="864"/>
    </location>
</feature>
<dbReference type="AlphaFoldDB" id="A0AAE0UDD2"/>
<comment type="similarity">
    <text evidence="2">Belongs to the XPC family.</text>
</comment>
<evidence type="ECO:0000256" key="3">
    <source>
        <dbReference type="ARBA" id="ARBA00022763"/>
    </source>
</evidence>
<gene>
    <name evidence="10" type="ORF">B0T20DRAFT_407598</name>
</gene>
<dbReference type="SMART" id="SM01030">
    <property type="entry name" value="BHD_1"/>
    <property type="match status" value="1"/>
</dbReference>
<evidence type="ECO:0000256" key="1">
    <source>
        <dbReference type="ARBA" id="ARBA00004123"/>
    </source>
</evidence>
<evidence type="ECO:0000259" key="8">
    <source>
        <dbReference type="SMART" id="SM01031"/>
    </source>
</evidence>
<dbReference type="EMBL" id="JAUTDP010000004">
    <property type="protein sequence ID" value="KAK3400012.1"/>
    <property type="molecule type" value="Genomic_DNA"/>
</dbReference>
<feature type="compositionally biased region" description="Basic residues" evidence="6">
    <location>
        <begin position="1009"/>
        <end position="1025"/>
    </location>
</feature>
<feature type="compositionally biased region" description="Low complexity" evidence="6">
    <location>
        <begin position="446"/>
        <end position="460"/>
    </location>
</feature>
<dbReference type="PANTHER" id="PTHR12135">
    <property type="entry name" value="DNA REPAIR PROTEIN XP-C / RAD4"/>
    <property type="match status" value="1"/>
</dbReference>
<feature type="region of interest" description="Disordered" evidence="6">
    <location>
        <begin position="241"/>
        <end position="281"/>
    </location>
</feature>
<keyword evidence="11" id="KW-1185">Reference proteome</keyword>
<dbReference type="Gene3D" id="2.20.20.110">
    <property type="entry name" value="Rad4, beta-hairpin domain BHD1"/>
    <property type="match status" value="1"/>
</dbReference>
<feature type="domain" description="Rad4 beta-hairpin" evidence="7">
    <location>
        <begin position="655"/>
        <end position="718"/>
    </location>
</feature>
<feature type="compositionally biased region" description="Acidic residues" evidence="6">
    <location>
        <begin position="1046"/>
        <end position="1069"/>
    </location>
</feature>
<dbReference type="Pfam" id="PF10405">
    <property type="entry name" value="BHD_3"/>
    <property type="match status" value="1"/>
</dbReference>
<accession>A0AAE0UDD2</accession>
<reference evidence="10" key="2">
    <citation type="submission" date="2023-07" db="EMBL/GenBank/DDBJ databases">
        <authorList>
            <consortium name="Lawrence Berkeley National Laboratory"/>
            <person name="Haridas S."/>
            <person name="Hensen N."/>
            <person name="Bonometti L."/>
            <person name="Westerberg I."/>
            <person name="Brannstrom I.O."/>
            <person name="Guillou S."/>
            <person name="Cros-Aarteil S."/>
            <person name="Calhoun S."/>
            <person name="Kuo A."/>
            <person name="Mondo S."/>
            <person name="Pangilinan J."/>
            <person name="Riley R."/>
            <person name="LaButti K."/>
            <person name="Andreopoulos B."/>
            <person name="Lipzen A."/>
            <person name="Chen C."/>
            <person name="Yanf M."/>
            <person name="Daum C."/>
            <person name="Ng V."/>
            <person name="Clum A."/>
            <person name="Steindorff A."/>
            <person name="Ohm R."/>
            <person name="Martin F."/>
            <person name="Silar P."/>
            <person name="Natvig D."/>
            <person name="Lalanne C."/>
            <person name="Gautier V."/>
            <person name="Ament-velasquez S.L."/>
            <person name="Kruys A."/>
            <person name="Hutchinson M.I."/>
            <person name="Powell A.J."/>
            <person name="Barry K."/>
            <person name="Miller A.N."/>
            <person name="Grigoriev I.V."/>
            <person name="Debuchy R."/>
            <person name="Gladieux P."/>
            <person name="Thoren M.H."/>
            <person name="Johannesson H."/>
        </authorList>
    </citation>
    <scope>NUCLEOTIDE SEQUENCE</scope>
    <source>
        <strain evidence="10">FGSC 1904</strain>
    </source>
</reference>
<dbReference type="Gene3D" id="3.30.70.2460">
    <property type="entry name" value="Rad4, beta-hairpin domain BHD3"/>
    <property type="match status" value="1"/>
</dbReference>
<keyword evidence="3" id="KW-0227">DNA damage</keyword>
<feature type="compositionally biased region" description="Acidic residues" evidence="6">
    <location>
        <begin position="480"/>
        <end position="492"/>
    </location>
</feature>
<dbReference type="Pfam" id="PF03835">
    <property type="entry name" value="Rad4"/>
    <property type="match status" value="1"/>
</dbReference>
<reference evidence="10" key="1">
    <citation type="journal article" date="2023" name="Mol. Phylogenet. Evol.">
        <title>Genome-scale phylogeny and comparative genomics of the fungal order Sordariales.</title>
        <authorList>
            <person name="Hensen N."/>
            <person name="Bonometti L."/>
            <person name="Westerberg I."/>
            <person name="Brannstrom I.O."/>
            <person name="Guillou S."/>
            <person name="Cros-Aarteil S."/>
            <person name="Calhoun S."/>
            <person name="Haridas S."/>
            <person name="Kuo A."/>
            <person name="Mondo S."/>
            <person name="Pangilinan J."/>
            <person name="Riley R."/>
            <person name="LaButti K."/>
            <person name="Andreopoulos B."/>
            <person name="Lipzen A."/>
            <person name="Chen C."/>
            <person name="Yan M."/>
            <person name="Daum C."/>
            <person name="Ng V."/>
            <person name="Clum A."/>
            <person name="Steindorff A."/>
            <person name="Ohm R.A."/>
            <person name="Martin F."/>
            <person name="Silar P."/>
            <person name="Natvig D.O."/>
            <person name="Lalanne C."/>
            <person name="Gautier V."/>
            <person name="Ament-Velasquez S.L."/>
            <person name="Kruys A."/>
            <person name="Hutchinson M.I."/>
            <person name="Powell A.J."/>
            <person name="Barry K."/>
            <person name="Miller A.N."/>
            <person name="Grigoriev I.V."/>
            <person name="Debuchy R."/>
            <person name="Gladieux P."/>
            <person name="Hiltunen Thoren M."/>
            <person name="Johannesson H."/>
        </authorList>
    </citation>
    <scope>NUCLEOTIDE SEQUENCE</scope>
    <source>
        <strain evidence="10">FGSC 1904</strain>
    </source>
</reference>
<keyword evidence="5" id="KW-0539">Nucleus</keyword>
<evidence type="ECO:0000256" key="2">
    <source>
        <dbReference type="ARBA" id="ARBA00009525"/>
    </source>
</evidence>
<feature type="compositionally biased region" description="Polar residues" evidence="6">
    <location>
        <begin position="464"/>
        <end position="475"/>
    </location>
</feature>
<dbReference type="SMART" id="SM01032">
    <property type="entry name" value="BHD_3"/>
    <property type="match status" value="1"/>
</dbReference>
<dbReference type="InterPro" id="IPR018326">
    <property type="entry name" value="Rad4_beta-hairpin_dom1"/>
</dbReference>
<dbReference type="InterPro" id="IPR042488">
    <property type="entry name" value="Rad4_BHD3_sf"/>
</dbReference>
<sequence length="1069" mass="119329">MPPIVPRKRVRDDSPPPPAANDQKKPDQKRRKGGAKQNPKSPPTKASIPNTNVAKLTAPPRKPTLFDALDATASPGGSSSKTSLAALALDESSDSSSSSSLSSLSDNDFEDVTLPKQPQPNSNLADSDDDEGLVFEDVSLSQPLPTTAAVPEPSHGELELTLIRDTRISLANALGKKGPSKLERRIRVSTHCVHVQLLMWHNAVRNAWLGDELVQGIMLSHLPGKMWEEVERWRRNSGLEVKEPEEREKEGGMSKKSGAQQRKTRAQQLKEKGNGKGKITKDKDVKVDRILRDWGQAAKHLEKGAVDMSHGDPLFRLMKALSAWWKQRFRITAPGLRKWGYMTLERLDRLTKAFNQEEHQPERFGERIASLEDFRQCASECAGSRDVGAQLFTALLRALGLEARLVASLQPLGFGWTKVEEADPEKEEDINATPKKNAVATGATKEAVVTTQTSETSTRRSASRKPTNITRSNSELIAADSDDDLVISDQEPEPTPRKRNKIYDKDLEFPHYWTEVLSPVTKKYLPVDPIVKSVIGTNRELVESLEPRGGKADKAKQVMAYVVGYSPDGTAKDVTVRYLKRQTLPGRTKGMRIPIEKVPVYNKHGKVARYELHDWFQGVMKGYARGGRSKPALTDVDLEEDATDLKPAKPEKKEVKEGEETLQYYKQSKEFVLERHLKREEALLPNARPVKMFRNKGGSKKEGTAAQDEPVYSRKDVVQVKSAETWHKQGRAPLPGEQPLKRVPYRAATTNRRREIAEAEQRTGQKVLQGLYSFDQTDWIIPPPIENGVIPKNEYGNIDLFAEHMCPQGAVHVPYRGAMRVCKRLEIDYAEAVVDFEFGHRMAVPVIQGVVIAEEHYDRVMEELAKDEAEKKRKEDEKRQKAALGMWRKFLMGMRIVERIKQDYGHVSDEVEVFGRRGRGGGGETGAQEALSDAEGGGVNEDMGGGGFLPEGFEVEDDERDTHLRSSYFPVVDEDDEDGDDALEVDHGEGEGIEEEPGKEKEEATVMRTRPKRKAAAKAKTKTKARATGSVAGSRRRTRRNAPSSNEEEKEETVEESELSDLEDAELSP</sequence>
<feature type="region of interest" description="Disordered" evidence="6">
    <location>
        <begin position="968"/>
        <end position="1069"/>
    </location>
</feature>
<dbReference type="Gene3D" id="3.90.260.10">
    <property type="entry name" value="Transglutaminase-like"/>
    <property type="match status" value="1"/>
</dbReference>
<feature type="compositionally biased region" description="Low complexity" evidence="6">
    <location>
        <begin position="84"/>
        <end position="106"/>
    </location>
</feature>
<dbReference type="InterPro" id="IPR036985">
    <property type="entry name" value="Transglutaminase-like_sf"/>
</dbReference>
<evidence type="ECO:0000256" key="5">
    <source>
        <dbReference type="ARBA" id="ARBA00023242"/>
    </source>
</evidence>
<feature type="compositionally biased region" description="Acidic residues" evidence="6">
    <location>
        <begin position="972"/>
        <end position="983"/>
    </location>
</feature>
<dbReference type="InterPro" id="IPR018328">
    <property type="entry name" value="Rad4_beta-hairpin_dom3"/>
</dbReference>
<evidence type="ECO:0000256" key="6">
    <source>
        <dbReference type="SAM" id="MobiDB-lite"/>
    </source>
</evidence>
<feature type="region of interest" description="Disordered" evidence="6">
    <location>
        <begin position="420"/>
        <end position="500"/>
    </location>
</feature>
<feature type="region of interest" description="Disordered" evidence="6">
    <location>
        <begin position="1"/>
        <end position="129"/>
    </location>
</feature>
<dbReference type="FunFam" id="3.30.70.2460:FF:000001">
    <property type="entry name" value="DNA repair protein Rad4 family"/>
    <property type="match status" value="1"/>
</dbReference>
<feature type="region of interest" description="Disordered" evidence="6">
    <location>
        <begin position="916"/>
        <end position="935"/>
    </location>
</feature>
<dbReference type="GO" id="GO:0071942">
    <property type="term" value="C:XPC complex"/>
    <property type="evidence" value="ECO:0007669"/>
    <property type="project" value="TreeGrafter"/>
</dbReference>
<feature type="compositionally biased region" description="Basic and acidic residues" evidence="6">
    <location>
        <begin position="268"/>
        <end position="281"/>
    </location>
</feature>
<dbReference type="SMART" id="SM01031">
    <property type="entry name" value="BHD_2"/>
    <property type="match status" value="1"/>
</dbReference>
<dbReference type="GO" id="GO:0003684">
    <property type="term" value="F:damaged DNA binding"/>
    <property type="evidence" value="ECO:0007669"/>
    <property type="project" value="InterPro"/>
</dbReference>
<evidence type="ECO:0000259" key="9">
    <source>
        <dbReference type="SMART" id="SM01032"/>
    </source>
</evidence>
<dbReference type="SUPFAM" id="SSF54001">
    <property type="entry name" value="Cysteine proteinases"/>
    <property type="match status" value="1"/>
</dbReference>
<evidence type="ECO:0000256" key="4">
    <source>
        <dbReference type="ARBA" id="ARBA00023204"/>
    </source>
</evidence>
<dbReference type="InterPro" id="IPR004583">
    <property type="entry name" value="DNA_repair_Rad4"/>
</dbReference>
<dbReference type="GO" id="GO:0006289">
    <property type="term" value="P:nucleotide-excision repair"/>
    <property type="evidence" value="ECO:0007669"/>
    <property type="project" value="InterPro"/>
</dbReference>
<dbReference type="Pfam" id="PF10403">
    <property type="entry name" value="BHD_1"/>
    <property type="match status" value="1"/>
</dbReference>
<dbReference type="GO" id="GO:0000111">
    <property type="term" value="C:nucleotide-excision repair factor 2 complex"/>
    <property type="evidence" value="ECO:0007669"/>
    <property type="project" value="TreeGrafter"/>
</dbReference>
<evidence type="ECO:0000259" key="7">
    <source>
        <dbReference type="SMART" id="SM01030"/>
    </source>
</evidence>